<organism evidence="10 11">
    <name type="scientific">Prorocentrum cordatum</name>
    <dbReference type="NCBI Taxonomy" id="2364126"/>
    <lineage>
        <taxon>Eukaryota</taxon>
        <taxon>Sar</taxon>
        <taxon>Alveolata</taxon>
        <taxon>Dinophyceae</taxon>
        <taxon>Prorocentrales</taxon>
        <taxon>Prorocentraceae</taxon>
        <taxon>Prorocentrum</taxon>
    </lineage>
</organism>
<feature type="compositionally biased region" description="Basic and acidic residues" evidence="7">
    <location>
        <begin position="1128"/>
        <end position="1138"/>
    </location>
</feature>
<dbReference type="InterPro" id="IPR017441">
    <property type="entry name" value="Protein_kinase_ATP_BS"/>
</dbReference>
<reference evidence="10" key="1">
    <citation type="submission" date="2023-10" db="EMBL/GenBank/DDBJ databases">
        <authorList>
            <person name="Chen Y."/>
            <person name="Shah S."/>
            <person name="Dougan E. K."/>
            <person name="Thang M."/>
            <person name="Chan C."/>
        </authorList>
    </citation>
    <scope>NUCLEOTIDE SEQUENCE [LARGE SCALE GENOMIC DNA]</scope>
</reference>
<comment type="caution">
    <text evidence="10">The sequence shown here is derived from an EMBL/GenBank/DDBJ whole genome shotgun (WGS) entry which is preliminary data.</text>
</comment>
<accession>A0ABN9U1K4</accession>
<sequence length="2124" mass="236888">MPTEAENILSRSWSSQWLEPSASEELVIRQEPVTRTPADNGGFNTKRFSGDGNDGAAAYKVWKRWAKAAVVVQKARNTPAEALGPWLYTLLDGQAALAVENVDLSEINVESGKEVVFARLDERFPDKVAADRLGETMEDGFSLRIQKQETTEAYTGRAQLVFARLAKEGVDLPSVARGYLILRGARLGNFGRATVMSATHRSWNVDEVCTAIRTAFPGIPPERLTQAARAVEEEFVDSEAPPPPEPYQEEGAENDATQEIDAIVQDAEPTEESDEVEILATWKQTRVAMNKERLDRGLRPGRAARPPGPSGLTRQDLDKLGRRVKCFRRKKIGHFSRDCKGALPAHGTGMVIAEPMEPEAAGEVRVEMVQSCLEDNLDDEINSILKVHEDNVLAKLIQEERRKRLEHEMKEKQEDDDATPELKATEEGTVLGVTHSDGCSVPDTGRCKTLIGEETLMKHEAATGKKAKWLKDVRPMRFRGFDNSAQESIGAVELDWAIKDYIVTFVVYVVPGSAGFLMSKPDLKALEAAIDLETDSMHLKRLDIAIPLNETVAGHYEIDFLNREKRTRRQMHESAVRVQNVAESEGAPSGFLEGQSLDMAHGWDVDKDSDYEAMWRRIIEGEPYFVHVCPPCQKLTITQQCAPLGRRRNLAQHIVEVRRSVSLVHVVVEVAIYQMERGRHFVYETPPRCASLQVPAMRQLLQTKGVCVGIASGCEFGLRCPDTLKLMPKSWEFVTSALEVARAVHRRCGVGREHQHIEGMLKCVKRTVFSQRYPRRLVEAIVRGMLRQCQVEASDPEAGCAAVQEEGEHEVIEEDADETRDVLRWPDSSIENSLRRLHVQLGHCKNNVLVRHLRHAHAAEQAIQAVQEFYRPECEGMKCPKVARHSAPAEAHLPLKYVSMDCKDLPSWIPGERITRLGIIGEISSLHQVEPMIGQSETSKNLVVAFERAWARPCIRPKWLKVDPHRAQISDEFTNWCERQEIEVVDTAGDAKEQNGKIDHHNQLFEIMLEGVIREAQPQTETEWTKMVDLEHYSGQRFEDITGGERPPEEVGEEAPPRPEDQAPPAEAPDVGDQAADDQAADAEDDQAEHPAGRRRMRGKQTVDKRTLGEAHQPAEGQMEEGLEEPDEAKRPRLEEQATARASAGGSSSASGQQQFGGVVYPPSLPSPPLLDSADAHLAEDVDEDIVVGVVDVLLTQGSKEINVKEEKWKSPQGRAMIERAYEKEMTSLVHETKAWKPVDLETSRLLKTQVPERILRPRPVLTLRSGDDGKGEVKCRCTLQGFKDPDILDLVPNGPIYVTMPKDYTLKGHHPEQLFEVINGCGLGDQPQQWWRTFERFMVEELKFDQHPMDPCAFLLREPVTQESALLVARDRVSVIPYATGPERAQLRGEPGALRGILGVHVDDQVNGGRGQLWDSAMKKLRARFPFRKWVTGSGEFTGSVLTQRADYSIVQSQSEYTKGISPRLRFVCHSDYSSKDLDRTGRTQGGYIIGATDPSMAKGLLAPWRPLVWKSQKIKQGCTSTLAGENKLLKASLGHEWIMCAFAATLCPMFCLENRDKYSRKFSAISAIDCKSVFDHVTRPGAPTGLDDKRASIDIAITKGSLRRLMLRNLLALAVPVPLARLRACRLVLFEVTGSDEQARAFLLGLMDVDPDLSSSVVADAKVRVKVPVKSLLGSAPAKTGNAMVTLQCVVSASNVQVWTAAAVEDEIREKLVGLEKAHVAWQSAPPDGKPKMEIESPATEFFRSKTEKPYKQEPEDVMTKMNLPTDEGYAEGVDAIMESVTWSLENYPVMRDRILEVLQQFVPDPEDGPSLSGIVLSLLPASVTGLLSPLGQDWKKPDKPGSQMARSEATWKLSDLELGATVGVGSFGRVRVATVKDSPETTPMALKITHKATLIKTNMVNQIKDEVKVLRMINHTHLVNHRACWQDERSMYMLMDFVNGGELFTVIKNWNIAEMQGQLWVAELILAIEHLHSKKVNAETGHGYEPYYLDHNTYLSLPQDPDHFPPFKPENVLLDRLGHLVLTDFGFAEVADPLLWTKCGTYEYMASDLVQRTGRGCAVDWLALGVLTYVLFARDVPFHADTKEGIYKKIVKGERSIPSYSPGGGRKQDLVEFAEVNHNCS</sequence>
<evidence type="ECO:0000259" key="8">
    <source>
        <dbReference type="PROSITE" id="PS50011"/>
    </source>
</evidence>
<protein>
    <submittedName>
        <fullName evidence="10">Uncharacterized protein</fullName>
    </submittedName>
</protein>
<keyword evidence="5 6" id="KW-0067">ATP-binding</keyword>
<feature type="region of interest" description="Disordered" evidence="7">
    <location>
        <begin position="235"/>
        <end position="254"/>
    </location>
</feature>
<keyword evidence="2" id="KW-0808">Transferase</keyword>
<feature type="compositionally biased region" description="Low complexity" evidence="7">
    <location>
        <begin position="1063"/>
        <end position="1074"/>
    </location>
</feature>
<dbReference type="Pfam" id="PF00069">
    <property type="entry name" value="Pkinase"/>
    <property type="match status" value="2"/>
</dbReference>
<keyword evidence="4" id="KW-0418">Kinase</keyword>
<evidence type="ECO:0000256" key="2">
    <source>
        <dbReference type="ARBA" id="ARBA00022679"/>
    </source>
</evidence>
<keyword evidence="11" id="KW-1185">Reference proteome</keyword>
<dbReference type="Proteomes" id="UP001189429">
    <property type="component" value="Unassembled WGS sequence"/>
</dbReference>
<evidence type="ECO:0000256" key="1">
    <source>
        <dbReference type="ARBA" id="ARBA00022527"/>
    </source>
</evidence>
<dbReference type="InterPro" id="IPR001584">
    <property type="entry name" value="Integrase_cat-core"/>
</dbReference>
<dbReference type="InterPro" id="IPR012337">
    <property type="entry name" value="RNaseH-like_sf"/>
</dbReference>
<dbReference type="InterPro" id="IPR036397">
    <property type="entry name" value="RNaseH_sf"/>
</dbReference>
<feature type="non-terminal residue" evidence="10">
    <location>
        <position position="2124"/>
    </location>
</feature>
<keyword evidence="1" id="KW-0723">Serine/threonine-protein kinase</keyword>
<dbReference type="PROSITE" id="PS50994">
    <property type="entry name" value="INTEGRASE"/>
    <property type="match status" value="1"/>
</dbReference>
<name>A0ABN9U1K4_9DINO</name>
<dbReference type="EMBL" id="CAUYUJ010015331">
    <property type="protein sequence ID" value="CAK0852678.1"/>
    <property type="molecule type" value="Genomic_DNA"/>
</dbReference>
<evidence type="ECO:0000256" key="5">
    <source>
        <dbReference type="ARBA" id="ARBA00022840"/>
    </source>
</evidence>
<evidence type="ECO:0000259" key="9">
    <source>
        <dbReference type="PROSITE" id="PS50994"/>
    </source>
</evidence>
<dbReference type="PROSITE" id="PS00107">
    <property type="entry name" value="PROTEIN_KINASE_ATP"/>
    <property type="match status" value="1"/>
</dbReference>
<dbReference type="PROSITE" id="PS50011">
    <property type="entry name" value="PROTEIN_KINASE_DOM"/>
    <property type="match status" value="1"/>
</dbReference>
<dbReference type="SUPFAM" id="SSF56112">
    <property type="entry name" value="Protein kinase-like (PK-like)"/>
    <property type="match status" value="1"/>
</dbReference>
<dbReference type="Gene3D" id="1.10.510.10">
    <property type="entry name" value="Transferase(Phosphotransferase) domain 1"/>
    <property type="match status" value="1"/>
</dbReference>
<dbReference type="Gene3D" id="3.30.200.20">
    <property type="entry name" value="Phosphorylase Kinase, domain 1"/>
    <property type="match status" value="1"/>
</dbReference>
<evidence type="ECO:0000256" key="4">
    <source>
        <dbReference type="ARBA" id="ARBA00022777"/>
    </source>
</evidence>
<feature type="binding site" evidence="6">
    <location>
        <position position="1890"/>
    </location>
    <ligand>
        <name>ATP</name>
        <dbReference type="ChEBI" id="CHEBI:30616"/>
    </ligand>
</feature>
<feature type="domain" description="Integrase catalytic" evidence="9">
    <location>
        <begin position="890"/>
        <end position="1055"/>
    </location>
</feature>
<dbReference type="InterPro" id="IPR000719">
    <property type="entry name" value="Prot_kinase_dom"/>
</dbReference>
<feature type="region of interest" description="Disordered" evidence="7">
    <location>
        <begin position="1037"/>
        <end position="1172"/>
    </location>
</feature>
<proteinExistence type="predicted"/>
<evidence type="ECO:0000256" key="7">
    <source>
        <dbReference type="SAM" id="MobiDB-lite"/>
    </source>
</evidence>
<gene>
    <name evidence="10" type="ORF">PCOR1329_LOCUS44389</name>
</gene>
<evidence type="ECO:0000256" key="6">
    <source>
        <dbReference type="PROSITE-ProRule" id="PRU10141"/>
    </source>
</evidence>
<dbReference type="InterPro" id="IPR011009">
    <property type="entry name" value="Kinase-like_dom_sf"/>
</dbReference>
<evidence type="ECO:0000313" key="10">
    <source>
        <dbReference type="EMBL" id="CAK0852678.1"/>
    </source>
</evidence>
<dbReference type="SUPFAM" id="SSF53098">
    <property type="entry name" value="Ribonuclease H-like"/>
    <property type="match status" value="1"/>
</dbReference>
<feature type="compositionally biased region" description="Acidic residues" evidence="7">
    <location>
        <begin position="1075"/>
        <end position="1087"/>
    </location>
</feature>
<feature type="domain" description="Protein kinase" evidence="8">
    <location>
        <begin position="1859"/>
        <end position="2124"/>
    </location>
</feature>
<feature type="compositionally biased region" description="Low complexity" evidence="7">
    <location>
        <begin position="1139"/>
        <end position="1158"/>
    </location>
</feature>
<feature type="compositionally biased region" description="Acidic residues" evidence="7">
    <location>
        <begin position="1118"/>
        <end position="1127"/>
    </location>
</feature>
<dbReference type="Gene3D" id="3.30.420.10">
    <property type="entry name" value="Ribonuclease H-like superfamily/Ribonuclease H"/>
    <property type="match status" value="1"/>
</dbReference>
<dbReference type="PANTHER" id="PTHR24353:SF37">
    <property type="entry name" value="CAMP-DEPENDENT PROTEIN KINASE CATALYTIC SUBUNIT PRKX"/>
    <property type="match status" value="1"/>
</dbReference>
<keyword evidence="3 6" id="KW-0547">Nucleotide-binding</keyword>
<dbReference type="PANTHER" id="PTHR24353">
    <property type="entry name" value="CYCLIC NUCLEOTIDE-DEPENDENT PROTEIN KINASE"/>
    <property type="match status" value="1"/>
</dbReference>
<evidence type="ECO:0000256" key="3">
    <source>
        <dbReference type="ARBA" id="ARBA00022741"/>
    </source>
</evidence>
<evidence type="ECO:0000313" key="11">
    <source>
        <dbReference type="Proteomes" id="UP001189429"/>
    </source>
</evidence>